<dbReference type="InterPro" id="IPR008920">
    <property type="entry name" value="TF_FadR/GntR_C"/>
</dbReference>
<evidence type="ECO:0000313" key="6">
    <source>
        <dbReference type="Proteomes" id="UP000294919"/>
    </source>
</evidence>
<dbReference type="AlphaFoldDB" id="A0A4R2KRJ5"/>
<sequence>MNEGDEMDLNIKARNIGESTRVYVYNILSDNIINLNLKPGCSISEKEIADLLNVSRTPVREAFIQLSQEDLIETYPQKGTYVSLIDLDLVEESRFMRETLESAVAKLAAKEFPQALLFDLESNLNMQSFCIKEKNYTQMMKYDDEFHETLFKGTNKSRVWESIQRIGAQFRRFRTLNLVSTSIDTWETTYQDHTLILKAIKGKNGDEAAEMMKTHLTRAVFDKIMLQEKCPDYFKR</sequence>
<evidence type="ECO:0000256" key="2">
    <source>
        <dbReference type="ARBA" id="ARBA00023125"/>
    </source>
</evidence>
<dbReference type="EMBL" id="SLWV01000007">
    <property type="protein sequence ID" value="TCO76911.1"/>
    <property type="molecule type" value="Genomic_DNA"/>
</dbReference>
<keyword evidence="6" id="KW-1185">Reference proteome</keyword>
<reference evidence="5 6" key="1">
    <citation type="submission" date="2019-03" db="EMBL/GenBank/DDBJ databases">
        <title>Genomic Encyclopedia of Type Strains, Phase IV (KMG-IV): sequencing the most valuable type-strain genomes for metagenomic binning, comparative biology and taxonomic classification.</title>
        <authorList>
            <person name="Goeker M."/>
        </authorList>
    </citation>
    <scope>NUCLEOTIDE SEQUENCE [LARGE SCALE GENOMIC DNA]</scope>
    <source>
        <strain evidence="5 6">DSM 102940</strain>
    </source>
</reference>
<evidence type="ECO:0000256" key="1">
    <source>
        <dbReference type="ARBA" id="ARBA00023015"/>
    </source>
</evidence>
<dbReference type="Gene3D" id="1.10.10.10">
    <property type="entry name" value="Winged helix-like DNA-binding domain superfamily/Winged helix DNA-binding domain"/>
    <property type="match status" value="1"/>
</dbReference>
<keyword evidence="3" id="KW-0804">Transcription</keyword>
<organism evidence="5 6">
    <name type="scientific">Marinisporobacter balticus</name>
    <dbReference type="NCBI Taxonomy" id="2018667"/>
    <lineage>
        <taxon>Bacteria</taxon>
        <taxon>Bacillati</taxon>
        <taxon>Bacillota</taxon>
        <taxon>Clostridia</taxon>
        <taxon>Peptostreptococcales</taxon>
        <taxon>Thermotaleaceae</taxon>
        <taxon>Marinisporobacter</taxon>
    </lineage>
</organism>
<protein>
    <submittedName>
        <fullName evidence="5">GntR family transcriptional regulator</fullName>
    </submittedName>
</protein>
<dbReference type="Proteomes" id="UP000294919">
    <property type="component" value="Unassembled WGS sequence"/>
</dbReference>
<dbReference type="SUPFAM" id="SSF46785">
    <property type="entry name" value="Winged helix' DNA-binding domain"/>
    <property type="match status" value="1"/>
</dbReference>
<dbReference type="SMART" id="SM00895">
    <property type="entry name" value="FCD"/>
    <property type="match status" value="1"/>
</dbReference>
<dbReference type="GO" id="GO:0003677">
    <property type="term" value="F:DNA binding"/>
    <property type="evidence" value="ECO:0007669"/>
    <property type="project" value="UniProtKB-KW"/>
</dbReference>
<dbReference type="InterPro" id="IPR036390">
    <property type="entry name" value="WH_DNA-bd_sf"/>
</dbReference>
<dbReference type="PROSITE" id="PS50949">
    <property type="entry name" value="HTH_GNTR"/>
    <property type="match status" value="1"/>
</dbReference>
<dbReference type="InterPro" id="IPR036388">
    <property type="entry name" value="WH-like_DNA-bd_sf"/>
</dbReference>
<dbReference type="SMART" id="SM00345">
    <property type="entry name" value="HTH_GNTR"/>
    <property type="match status" value="1"/>
</dbReference>
<proteinExistence type="predicted"/>
<accession>A0A4R2KRJ5</accession>
<dbReference type="CDD" id="cd07377">
    <property type="entry name" value="WHTH_GntR"/>
    <property type="match status" value="1"/>
</dbReference>
<comment type="caution">
    <text evidence="5">The sequence shown here is derived from an EMBL/GenBank/DDBJ whole genome shotgun (WGS) entry which is preliminary data.</text>
</comment>
<dbReference type="PANTHER" id="PTHR43537:SF51">
    <property type="entry name" value="HTH-TYPE TRANSCRIPTIONAL REGULATOR LGOR-RELATED"/>
    <property type="match status" value="1"/>
</dbReference>
<dbReference type="PANTHER" id="PTHR43537">
    <property type="entry name" value="TRANSCRIPTIONAL REGULATOR, GNTR FAMILY"/>
    <property type="match status" value="1"/>
</dbReference>
<dbReference type="Pfam" id="PF07729">
    <property type="entry name" value="FCD"/>
    <property type="match status" value="1"/>
</dbReference>
<dbReference type="InterPro" id="IPR011711">
    <property type="entry name" value="GntR_C"/>
</dbReference>
<keyword evidence="1" id="KW-0805">Transcription regulation</keyword>
<name>A0A4R2KRJ5_9FIRM</name>
<dbReference type="Pfam" id="PF00392">
    <property type="entry name" value="GntR"/>
    <property type="match status" value="1"/>
</dbReference>
<feature type="domain" description="HTH gntR-type" evidence="4">
    <location>
        <begin position="18"/>
        <end position="85"/>
    </location>
</feature>
<dbReference type="Gene3D" id="1.20.120.530">
    <property type="entry name" value="GntR ligand-binding domain-like"/>
    <property type="match status" value="1"/>
</dbReference>
<evidence type="ECO:0000313" key="5">
    <source>
        <dbReference type="EMBL" id="TCO76911.1"/>
    </source>
</evidence>
<dbReference type="SUPFAM" id="SSF48008">
    <property type="entry name" value="GntR ligand-binding domain-like"/>
    <property type="match status" value="1"/>
</dbReference>
<dbReference type="GO" id="GO:0003700">
    <property type="term" value="F:DNA-binding transcription factor activity"/>
    <property type="evidence" value="ECO:0007669"/>
    <property type="project" value="InterPro"/>
</dbReference>
<evidence type="ECO:0000256" key="3">
    <source>
        <dbReference type="ARBA" id="ARBA00023163"/>
    </source>
</evidence>
<dbReference type="RefSeq" id="WP_243116583.1">
    <property type="nucleotide sequence ID" value="NZ_SLWV01000007.1"/>
</dbReference>
<keyword evidence="2" id="KW-0238">DNA-binding</keyword>
<gene>
    <name evidence="5" type="ORF">EV214_10768</name>
</gene>
<evidence type="ECO:0000259" key="4">
    <source>
        <dbReference type="PROSITE" id="PS50949"/>
    </source>
</evidence>
<dbReference type="InterPro" id="IPR000524">
    <property type="entry name" value="Tscrpt_reg_HTH_GntR"/>
</dbReference>